<dbReference type="Proteomes" id="UP000676246">
    <property type="component" value="Unassembled WGS sequence"/>
</dbReference>
<evidence type="ECO:0000259" key="4">
    <source>
        <dbReference type="PROSITE" id="PS50932"/>
    </source>
</evidence>
<evidence type="ECO:0000313" key="6">
    <source>
        <dbReference type="Proteomes" id="UP000676246"/>
    </source>
</evidence>
<dbReference type="Pfam" id="PF13377">
    <property type="entry name" value="Peripla_BP_3"/>
    <property type="match status" value="1"/>
</dbReference>
<keyword evidence="1" id="KW-0805">Transcription regulation</keyword>
<dbReference type="GO" id="GO:0000976">
    <property type="term" value="F:transcription cis-regulatory region binding"/>
    <property type="evidence" value="ECO:0007669"/>
    <property type="project" value="TreeGrafter"/>
</dbReference>
<accession>A0A940Y721</accession>
<feature type="domain" description="HTH lacI-type" evidence="4">
    <location>
        <begin position="1"/>
        <end position="53"/>
    </location>
</feature>
<dbReference type="SUPFAM" id="SSF47413">
    <property type="entry name" value="lambda repressor-like DNA-binding domains"/>
    <property type="match status" value="1"/>
</dbReference>
<evidence type="ECO:0000313" key="5">
    <source>
        <dbReference type="EMBL" id="MBQ0928853.1"/>
    </source>
</evidence>
<organism evidence="5 6">
    <name type="scientific">Ideonella alba</name>
    <dbReference type="NCBI Taxonomy" id="2824118"/>
    <lineage>
        <taxon>Bacteria</taxon>
        <taxon>Pseudomonadati</taxon>
        <taxon>Pseudomonadota</taxon>
        <taxon>Betaproteobacteria</taxon>
        <taxon>Burkholderiales</taxon>
        <taxon>Sphaerotilaceae</taxon>
        <taxon>Ideonella</taxon>
    </lineage>
</organism>
<protein>
    <submittedName>
        <fullName evidence="5">LacI family DNA-binding transcriptional regulator</fullName>
    </submittedName>
</protein>
<dbReference type="CDD" id="cd06295">
    <property type="entry name" value="PBP1_CelR"/>
    <property type="match status" value="1"/>
</dbReference>
<comment type="caution">
    <text evidence="5">The sequence shown here is derived from an EMBL/GenBank/DDBJ whole genome shotgun (WGS) entry which is preliminary data.</text>
</comment>
<dbReference type="PROSITE" id="PS00356">
    <property type="entry name" value="HTH_LACI_1"/>
    <property type="match status" value="1"/>
</dbReference>
<name>A0A940Y721_9BURK</name>
<dbReference type="SUPFAM" id="SSF53822">
    <property type="entry name" value="Periplasmic binding protein-like I"/>
    <property type="match status" value="1"/>
</dbReference>
<evidence type="ECO:0000256" key="2">
    <source>
        <dbReference type="ARBA" id="ARBA00023125"/>
    </source>
</evidence>
<dbReference type="Gene3D" id="3.40.50.2300">
    <property type="match status" value="2"/>
</dbReference>
<evidence type="ECO:0000256" key="3">
    <source>
        <dbReference type="ARBA" id="ARBA00023163"/>
    </source>
</evidence>
<dbReference type="EMBL" id="JAGQDD010000001">
    <property type="protein sequence ID" value="MBQ0928853.1"/>
    <property type="molecule type" value="Genomic_DNA"/>
</dbReference>
<keyword evidence="3" id="KW-0804">Transcription</keyword>
<dbReference type="InterPro" id="IPR010982">
    <property type="entry name" value="Lambda_DNA-bd_dom_sf"/>
</dbReference>
<dbReference type="InterPro" id="IPR028082">
    <property type="entry name" value="Peripla_BP_I"/>
</dbReference>
<dbReference type="Pfam" id="PF00356">
    <property type="entry name" value="LacI"/>
    <property type="match status" value="1"/>
</dbReference>
<dbReference type="InterPro" id="IPR046335">
    <property type="entry name" value="LacI/GalR-like_sensor"/>
</dbReference>
<dbReference type="Gene3D" id="1.10.260.40">
    <property type="entry name" value="lambda repressor-like DNA-binding domains"/>
    <property type="match status" value="1"/>
</dbReference>
<keyword evidence="6" id="KW-1185">Reference proteome</keyword>
<evidence type="ECO:0000256" key="1">
    <source>
        <dbReference type="ARBA" id="ARBA00023015"/>
    </source>
</evidence>
<dbReference type="CDD" id="cd01392">
    <property type="entry name" value="HTH_LacI"/>
    <property type="match status" value="1"/>
</dbReference>
<dbReference type="PANTHER" id="PTHR30146">
    <property type="entry name" value="LACI-RELATED TRANSCRIPTIONAL REPRESSOR"/>
    <property type="match status" value="1"/>
</dbReference>
<sequence>MADIARLAGVSVSTVSRALAGSSLVNEATRLRVAELARSLNYTINVGAQNLRLKQNRTIAVVVPYDPATRQHLSDPFFLSLIGSLADALTDRGYEMLVSRVDVNRLDLAAQSYEAGRAAGIVLVGQWHHHEQLNELAVRGVPLVVWGAQLPGQAYATVGSDNVAGGQQMTRHLIERGARRIAFMGDTALEEIGQRHRGYLQALAEARLQADPALTRQVPFETAAIEHAVETLLADGTDFDALFCASDLMAMTAIGALQRLGRRVPQQLRVGGYDDIALAAHYHPSLTTVRQPIEAAGEQLVAALLEQLDGARPASRQLLTELVLRDSSR</sequence>
<dbReference type="SMART" id="SM00354">
    <property type="entry name" value="HTH_LACI"/>
    <property type="match status" value="1"/>
</dbReference>
<dbReference type="InterPro" id="IPR000843">
    <property type="entry name" value="HTH_LacI"/>
</dbReference>
<reference evidence="5 6" key="1">
    <citation type="submission" date="2021-04" db="EMBL/GenBank/DDBJ databases">
        <title>The genome sequence of Ideonella sp. 3Y2.</title>
        <authorList>
            <person name="Liu Y."/>
        </authorList>
    </citation>
    <scope>NUCLEOTIDE SEQUENCE [LARGE SCALE GENOMIC DNA]</scope>
    <source>
        <strain evidence="5 6">3Y2</strain>
    </source>
</reference>
<gene>
    <name evidence="5" type="ORF">KAK03_00045</name>
</gene>
<proteinExistence type="predicted"/>
<keyword evidence="2 5" id="KW-0238">DNA-binding</keyword>
<dbReference type="PROSITE" id="PS50932">
    <property type="entry name" value="HTH_LACI_2"/>
    <property type="match status" value="1"/>
</dbReference>
<dbReference type="GO" id="GO:0003700">
    <property type="term" value="F:DNA-binding transcription factor activity"/>
    <property type="evidence" value="ECO:0007669"/>
    <property type="project" value="TreeGrafter"/>
</dbReference>
<dbReference type="AlphaFoldDB" id="A0A940Y721"/>
<dbReference type="PANTHER" id="PTHR30146:SF120">
    <property type="entry name" value="ALANINE RACEMASE"/>
    <property type="match status" value="1"/>
</dbReference>